<dbReference type="InterPro" id="IPR036661">
    <property type="entry name" value="Luciferase-like_sf"/>
</dbReference>
<proteinExistence type="inferred from homology"/>
<dbReference type="EMBL" id="JYNU01000058">
    <property type="protein sequence ID" value="KMO68195.1"/>
    <property type="molecule type" value="Genomic_DNA"/>
</dbReference>
<keyword evidence="2" id="KW-0285">Flavoprotein</keyword>
<reference evidence="6 7" key="1">
    <citation type="journal article" date="2015" name="Genome Biol. Evol.">
        <title>Characterization of Three Mycobacterium spp. with Potential Use in Bioremediation by Genome Sequencing and Comparative Genomics.</title>
        <authorList>
            <person name="Das S."/>
            <person name="Pettersson B.M."/>
            <person name="Behra P.R."/>
            <person name="Ramesh M."/>
            <person name="Dasgupta S."/>
            <person name="Bhattacharya A."/>
            <person name="Kirsebom L.A."/>
        </authorList>
    </citation>
    <scope>NUCLEOTIDE SEQUENCE [LARGE SCALE GENOMIC DNA]</scope>
    <source>
        <strain evidence="6 7">DSM 44075</strain>
    </source>
</reference>
<name>A0A0J6VBA1_9MYCO</name>
<comment type="similarity">
    <text evidence="1">Belongs to the bacterial luciferase oxidoreductase family.</text>
</comment>
<dbReference type="PATRIC" id="fig|1807.14.peg.5235"/>
<evidence type="ECO:0000313" key="6">
    <source>
        <dbReference type="EMBL" id="KMO68195.1"/>
    </source>
</evidence>
<dbReference type="AlphaFoldDB" id="A0A0J6VBA1"/>
<protein>
    <submittedName>
        <fullName evidence="6">Limonene 1,2-monooxygenase</fullName>
        <ecNumber evidence="6">1.14.13.107</ecNumber>
    </submittedName>
</protein>
<dbReference type="PANTHER" id="PTHR30137:SF16">
    <property type="entry name" value="BLL0895 PROTEIN"/>
    <property type="match status" value="1"/>
</dbReference>
<evidence type="ECO:0000256" key="2">
    <source>
        <dbReference type="ARBA" id="ARBA00022630"/>
    </source>
</evidence>
<gene>
    <name evidence="6" type="primary">limB_4</name>
    <name evidence="6" type="ORF">MOBUDSM44075_05194</name>
</gene>
<evidence type="ECO:0000313" key="7">
    <source>
        <dbReference type="Proteomes" id="UP000036313"/>
    </source>
</evidence>
<dbReference type="Pfam" id="PF00296">
    <property type="entry name" value="Bac_luciferase"/>
    <property type="match status" value="1"/>
</dbReference>
<feature type="domain" description="Luciferase-like" evidence="5">
    <location>
        <begin position="1"/>
        <end position="303"/>
    </location>
</feature>
<dbReference type="GO" id="GO:0052601">
    <property type="term" value="F:limonene 1,2-monooxygenase [NAD(P)H) activity"/>
    <property type="evidence" value="ECO:0007669"/>
    <property type="project" value="UniProtKB-EC"/>
</dbReference>
<dbReference type="GO" id="GO:0005829">
    <property type="term" value="C:cytosol"/>
    <property type="evidence" value="ECO:0007669"/>
    <property type="project" value="TreeGrafter"/>
</dbReference>
<comment type="caution">
    <text evidence="6">The sequence shown here is derived from an EMBL/GenBank/DDBJ whole genome shotgun (WGS) entry which is preliminary data.</text>
</comment>
<dbReference type="Gene3D" id="3.20.20.30">
    <property type="entry name" value="Luciferase-like domain"/>
    <property type="match status" value="1"/>
</dbReference>
<dbReference type="SUPFAM" id="SSF51679">
    <property type="entry name" value="Bacterial luciferase-like"/>
    <property type="match status" value="1"/>
</dbReference>
<keyword evidence="3 6" id="KW-0560">Oxidoreductase</keyword>
<dbReference type="PANTHER" id="PTHR30137">
    <property type="entry name" value="LUCIFERASE-LIKE MONOOXYGENASE"/>
    <property type="match status" value="1"/>
</dbReference>
<evidence type="ECO:0000256" key="3">
    <source>
        <dbReference type="ARBA" id="ARBA00023002"/>
    </source>
</evidence>
<evidence type="ECO:0000259" key="5">
    <source>
        <dbReference type="Pfam" id="PF00296"/>
    </source>
</evidence>
<organism evidence="6 7">
    <name type="scientific">Mycolicibacterium obuense</name>
    <dbReference type="NCBI Taxonomy" id="1807"/>
    <lineage>
        <taxon>Bacteria</taxon>
        <taxon>Bacillati</taxon>
        <taxon>Actinomycetota</taxon>
        <taxon>Actinomycetes</taxon>
        <taxon>Mycobacteriales</taxon>
        <taxon>Mycobacteriaceae</taxon>
        <taxon>Mycolicibacterium</taxon>
    </lineage>
</organism>
<sequence>MRFGNFMAPFHPTGQNPTLAIERDLDLIVAMDRLGFHEAWIGEHHSAGFEIIASPEVMIGVAAERTKHIKLGTGVSSLPYHHPLMLADRMVLLDHLTRGRVMLGCGPGQLTSDAHMLGIPADEQRPRMEQCLEAIMRLLRGETVTMHTDGFTLQDARLQLAPYSDPCFDVAVAASFSPTGPRGAGKHGIGMLSIAATARQGMDLLAQHWKTWEEVALEHGHVADRSKWRLVGPMHLAETREQAERDVAYGIAEFSRYFSHILPAGPVQGDTVSQIVANNRESGFAVIGTPDDAVAKIEELIEASDGGFGAFLLFDHDWAPPAAKLRSYELFAQYVIPHFTGHLTPPRASQEWVTASGREFVDRAAHAIGKAIEDHAAEQQAKHSPAAP</sequence>
<evidence type="ECO:0000256" key="4">
    <source>
        <dbReference type="ARBA" id="ARBA00023033"/>
    </source>
</evidence>
<accession>A0A0J6VBA1</accession>
<evidence type="ECO:0000256" key="1">
    <source>
        <dbReference type="ARBA" id="ARBA00010426"/>
    </source>
</evidence>
<dbReference type="InterPro" id="IPR011251">
    <property type="entry name" value="Luciferase-like_dom"/>
</dbReference>
<dbReference type="RefSeq" id="WP_048425208.1">
    <property type="nucleotide sequence ID" value="NZ_JYNU01000058.1"/>
</dbReference>
<dbReference type="EC" id="1.14.13.107" evidence="6"/>
<dbReference type="InterPro" id="IPR050766">
    <property type="entry name" value="Bact_Lucif_Oxidored"/>
</dbReference>
<dbReference type="Proteomes" id="UP000036313">
    <property type="component" value="Unassembled WGS sequence"/>
</dbReference>
<keyword evidence="4 6" id="KW-0503">Monooxygenase</keyword>